<keyword evidence="3" id="KW-1185">Reference proteome</keyword>
<dbReference type="PANTHER" id="PTHR24414:SF23">
    <property type="entry name" value="F-BOX_KELCH-REPEAT PROTEIN SKIP6"/>
    <property type="match status" value="1"/>
</dbReference>
<proteinExistence type="predicted"/>
<gene>
    <name evidence="2" type="ORF">EUTSA_v10012131mg</name>
</gene>
<dbReference type="SMART" id="SM00256">
    <property type="entry name" value="FBOX"/>
    <property type="match status" value="1"/>
</dbReference>
<evidence type="ECO:0000259" key="1">
    <source>
        <dbReference type="SMART" id="SM00256"/>
    </source>
</evidence>
<dbReference type="InterPro" id="IPR050354">
    <property type="entry name" value="F-box/kelch-repeat_ARATH"/>
</dbReference>
<organism evidence="2 3">
    <name type="scientific">Eutrema salsugineum</name>
    <name type="common">Saltwater cress</name>
    <name type="synonym">Sisymbrium salsugineum</name>
    <dbReference type="NCBI Taxonomy" id="72664"/>
    <lineage>
        <taxon>Eukaryota</taxon>
        <taxon>Viridiplantae</taxon>
        <taxon>Streptophyta</taxon>
        <taxon>Embryophyta</taxon>
        <taxon>Tracheophyta</taxon>
        <taxon>Spermatophyta</taxon>
        <taxon>Magnoliopsida</taxon>
        <taxon>eudicotyledons</taxon>
        <taxon>Gunneridae</taxon>
        <taxon>Pentapetalae</taxon>
        <taxon>rosids</taxon>
        <taxon>malvids</taxon>
        <taxon>Brassicales</taxon>
        <taxon>Brassicaceae</taxon>
        <taxon>Eutremeae</taxon>
        <taxon>Eutrema</taxon>
    </lineage>
</organism>
<dbReference type="EMBL" id="KI517809">
    <property type="protein sequence ID" value="ESQ30586.1"/>
    <property type="molecule type" value="Genomic_DNA"/>
</dbReference>
<dbReference type="OMA" id="RETQIIE"/>
<accession>V4MH09</accession>
<reference evidence="2 3" key="1">
    <citation type="journal article" date="2013" name="Front. Plant Sci.">
        <title>The Reference Genome of the Halophytic Plant Eutrema salsugineum.</title>
        <authorList>
            <person name="Yang R."/>
            <person name="Jarvis D.E."/>
            <person name="Chen H."/>
            <person name="Beilstein M.A."/>
            <person name="Grimwood J."/>
            <person name="Jenkins J."/>
            <person name="Shu S."/>
            <person name="Prochnik S."/>
            <person name="Xin M."/>
            <person name="Ma C."/>
            <person name="Schmutz J."/>
            <person name="Wing R.A."/>
            <person name="Mitchell-Olds T."/>
            <person name="Schumaker K.S."/>
            <person name="Wang X."/>
        </authorList>
    </citation>
    <scope>NUCLEOTIDE SEQUENCE [LARGE SCALE GENOMIC DNA]</scope>
</reference>
<dbReference type="InterPro" id="IPR015915">
    <property type="entry name" value="Kelch-typ_b-propeller"/>
</dbReference>
<dbReference type="CDD" id="cd22152">
    <property type="entry name" value="F-box_AtAFR-like"/>
    <property type="match status" value="1"/>
</dbReference>
<dbReference type="InterPro" id="IPR001810">
    <property type="entry name" value="F-box_dom"/>
</dbReference>
<dbReference type="PANTHER" id="PTHR24414">
    <property type="entry name" value="F-BOX/KELCH-REPEAT PROTEIN SKIP4"/>
    <property type="match status" value="1"/>
</dbReference>
<name>V4MH09_EUTSA</name>
<dbReference type="InterPro" id="IPR057499">
    <property type="entry name" value="Kelch_FKB95"/>
</dbReference>
<dbReference type="eggNOG" id="KOG1072">
    <property type="taxonomic scope" value="Eukaryota"/>
</dbReference>
<dbReference type="SUPFAM" id="SSF117281">
    <property type="entry name" value="Kelch motif"/>
    <property type="match status" value="1"/>
</dbReference>
<sequence length="457" mass="52860">MNRRRYADKKSFNRRICDSLLCEIDSFASEESVRRIKPGSESDNLFLGNCIIFAENWNRDRNVYTLLKFLKGYLVLNPNLQFYKTSSTAMNPEVTNSSLSFSFLLVPKDIIINCLARISRSYYPKLSLVCKTFRSLLLSIELRAERYHLKTYESVFNVCLQLSSDLPPSWFSLWINPEQTLTNDIGKKKKKKSTGNTLLVPAPSCYLPRTPMFIVTVGSEYYALFQNNHPSPVLLVCDKDFFWREGPIMTVARERAVMGVLDGKIYVMGGCEANETANWAEVFDLKSQTWEPLPDPGAEIRFSRIKTIEGFQGKLYLRCNEEKDYVYDTKQGKWDASRKGLVKCVIGNVCYGCDKKRCFWYDQKRKEWRVIRGLAMLNGSRHGDFVEIANYHGKLLILWDKFEHRGHCQSKNIWCTVIACERRNVGDDDVWGNIEWASVVLTVPSSYVFLRSRLSCF</sequence>
<feature type="domain" description="F-box" evidence="1">
    <location>
        <begin position="106"/>
        <end position="146"/>
    </location>
</feature>
<dbReference type="Gene3D" id="2.120.10.80">
    <property type="entry name" value="Kelch-type beta propeller"/>
    <property type="match status" value="1"/>
</dbReference>
<dbReference type="AlphaFoldDB" id="V4MH09"/>
<protein>
    <recommendedName>
        <fullName evidence="1">F-box domain-containing protein</fullName>
    </recommendedName>
</protein>
<evidence type="ECO:0000313" key="3">
    <source>
        <dbReference type="Proteomes" id="UP000030689"/>
    </source>
</evidence>
<dbReference type="Proteomes" id="UP000030689">
    <property type="component" value="Unassembled WGS sequence"/>
</dbReference>
<dbReference type="Pfam" id="PF00646">
    <property type="entry name" value="F-box"/>
    <property type="match status" value="1"/>
</dbReference>
<dbReference type="Gramene" id="ESQ30586">
    <property type="protein sequence ID" value="ESQ30586"/>
    <property type="gene ID" value="EUTSA_v10012131mg"/>
</dbReference>
<dbReference type="KEGG" id="eus:EUTSA_v10012131mg"/>
<evidence type="ECO:0000313" key="2">
    <source>
        <dbReference type="EMBL" id="ESQ30586.1"/>
    </source>
</evidence>
<dbReference type="Pfam" id="PF25210">
    <property type="entry name" value="Kelch_FKB95"/>
    <property type="match status" value="1"/>
</dbReference>